<evidence type="ECO:0000313" key="6">
    <source>
        <dbReference type="EMBL" id="KAG0015424.1"/>
    </source>
</evidence>
<dbReference type="PANTHER" id="PTHR16290:SF0">
    <property type="entry name" value="DECAPPING PROTEIN 1, ISOFORM A"/>
    <property type="match status" value="1"/>
</dbReference>
<dbReference type="InterPro" id="IPR011993">
    <property type="entry name" value="PH-like_dom_sf"/>
</dbReference>
<dbReference type="GO" id="GO:0003729">
    <property type="term" value="F:mRNA binding"/>
    <property type="evidence" value="ECO:0007669"/>
    <property type="project" value="TreeGrafter"/>
</dbReference>
<dbReference type="Proteomes" id="UP000703661">
    <property type="component" value="Unassembled WGS sequence"/>
</dbReference>
<feature type="compositionally biased region" description="Polar residues" evidence="5">
    <location>
        <begin position="214"/>
        <end position="235"/>
    </location>
</feature>
<evidence type="ECO:0000256" key="1">
    <source>
        <dbReference type="ARBA" id="ARBA00004496"/>
    </source>
</evidence>
<feature type="region of interest" description="Disordered" evidence="5">
    <location>
        <begin position="198"/>
        <end position="235"/>
    </location>
</feature>
<proteinExistence type="inferred from homology"/>
<dbReference type="InterPro" id="IPR010334">
    <property type="entry name" value="Dcp1"/>
</dbReference>
<comment type="similarity">
    <text evidence="2">Belongs to the DCP1 family.</text>
</comment>
<keyword evidence="4" id="KW-0507">mRNA processing</keyword>
<feature type="compositionally biased region" description="Polar residues" evidence="5">
    <location>
        <begin position="137"/>
        <end position="166"/>
    </location>
</feature>
<feature type="compositionally biased region" description="Low complexity" evidence="5">
    <location>
        <begin position="272"/>
        <end position="291"/>
    </location>
</feature>
<evidence type="ECO:0000256" key="5">
    <source>
        <dbReference type="SAM" id="MobiDB-lite"/>
    </source>
</evidence>
<evidence type="ECO:0000313" key="7">
    <source>
        <dbReference type="Proteomes" id="UP000703661"/>
    </source>
</evidence>
<evidence type="ECO:0000256" key="2">
    <source>
        <dbReference type="ARBA" id="ARBA00008778"/>
    </source>
</evidence>
<evidence type="ECO:0000256" key="4">
    <source>
        <dbReference type="ARBA" id="ARBA00022664"/>
    </source>
</evidence>
<reference evidence="6" key="1">
    <citation type="journal article" date="2020" name="Fungal Divers.">
        <title>Resolving the Mortierellaceae phylogeny through synthesis of multi-gene phylogenetics and phylogenomics.</title>
        <authorList>
            <person name="Vandepol N."/>
            <person name="Liber J."/>
            <person name="Desiro A."/>
            <person name="Na H."/>
            <person name="Kennedy M."/>
            <person name="Barry K."/>
            <person name="Grigoriev I.V."/>
            <person name="Miller A.N."/>
            <person name="O'Donnell K."/>
            <person name="Stajich J.E."/>
            <person name="Bonito G."/>
        </authorList>
    </citation>
    <scope>NUCLEOTIDE SEQUENCE</scope>
    <source>
        <strain evidence="6">NRRL 2769</strain>
    </source>
</reference>
<dbReference type="GO" id="GO:0000932">
    <property type="term" value="C:P-body"/>
    <property type="evidence" value="ECO:0007669"/>
    <property type="project" value="TreeGrafter"/>
</dbReference>
<dbReference type="OrthoDB" id="440673at2759"/>
<dbReference type="PANTHER" id="PTHR16290">
    <property type="entry name" value="TRANSCRIPTION FACTOR SMIF DECAPPING ENZYME DCP1"/>
    <property type="match status" value="1"/>
</dbReference>
<dbReference type="GO" id="GO:0000290">
    <property type="term" value="P:deadenylation-dependent decapping of nuclear-transcribed mRNA"/>
    <property type="evidence" value="ECO:0007669"/>
    <property type="project" value="InterPro"/>
</dbReference>
<name>A0A9P6MVP2_9FUNG</name>
<organism evidence="6 7">
    <name type="scientific">Entomortierella chlamydospora</name>
    <dbReference type="NCBI Taxonomy" id="101097"/>
    <lineage>
        <taxon>Eukaryota</taxon>
        <taxon>Fungi</taxon>
        <taxon>Fungi incertae sedis</taxon>
        <taxon>Mucoromycota</taxon>
        <taxon>Mortierellomycotina</taxon>
        <taxon>Mortierellomycetes</taxon>
        <taxon>Mortierellales</taxon>
        <taxon>Mortierellaceae</taxon>
        <taxon>Entomortierella</taxon>
    </lineage>
</organism>
<keyword evidence="7" id="KW-1185">Reference proteome</keyword>
<dbReference type="Pfam" id="PF06058">
    <property type="entry name" value="DCP1"/>
    <property type="match status" value="1"/>
</dbReference>
<accession>A0A9P6MVP2</accession>
<sequence length="488" mass="52478">MNKAARKAVNLSVLQRHDPHISDIIDSSSHVVVYKFDEDSQTWTKKNVEGTMFVFKRSTAPYYGFFIMNRLGLENLMADLTGDMALQLTSDYIIYRAGEDIHGIWIFETTDRDRIAAKLQECCKKAMEESQDLIKPSSPSAATTMHQSSPQRSTHTPSNPTPTDSAATDPLTRMLTEAMSRARVSETSGAPLVSHALQQAPSANASAPSSSSAVQKTVQSPPANQSQVNGSSSKSDIPSFLLAIISKEEEQPAVSVEESSSLRQHDPKDAESTQSKLLSSLTGSGKTSPSLDRQSSRHSGPPLSAEFLPPSVMPSGLYSNNSRPNGAQGNQAVIQHQSPSMAAAMLNRSNGVPAHASPLQTPAFAYSPGMMPSPLAMPPMQGGPMMRPTPPPPLPFQHHPMGPSMGMPPPPPPPQPAMLGASFPADAMHAAMGAVGFMQQQQRGFVSHGSEVLSKAEFSQQFMALVQNDPQFMDVLYSNYEAVIARRG</sequence>
<feature type="compositionally biased region" description="Polar residues" evidence="5">
    <location>
        <begin position="317"/>
        <end position="329"/>
    </location>
</feature>
<keyword evidence="3" id="KW-0963">Cytoplasm</keyword>
<feature type="compositionally biased region" description="Low complexity" evidence="5">
    <location>
        <begin position="200"/>
        <end position="213"/>
    </location>
</feature>
<dbReference type="GO" id="GO:0006397">
    <property type="term" value="P:mRNA processing"/>
    <property type="evidence" value="ECO:0007669"/>
    <property type="project" value="UniProtKB-KW"/>
</dbReference>
<dbReference type="AlphaFoldDB" id="A0A9P6MVP2"/>
<feature type="region of interest" description="Disordered" evidence="5">
    <location>
        <begin position="250"/>
        <end position="329"/>
    </location>
</feature>
<evidence type="ECO:0000256" key="3">
    <source>
        <dbReference type="ARBA" id="ARBA00022490"/>
    </source>
</evidence>
<dbReference type="GO" id="GO:0031087">
    <property type="term" value="P:deadenylation-independent decapping of nuclear-transcribed mRNA"/>
    <property type="evidence" value="ECO:0007669"/>
    <property type="project" value="TreeGrafter"/>
</dbReference>
<comment type="subcellular location">
    <subcellularLocation>
        <location evidence="1">Cytoplasm</location>
    </subcellularLocation>
</comment>
<feature type="region of interest" description="Disordered" evidence="5">
    <location>
        <begin position="129"/>
        <end position="168"/>
    </location>
</feature>
<dbReference type="EMBL" id="JAAAID010000630">
    <property type="protein sequence ID" value="KAG0015424.1"/>
    <property type="molecule type" value="Genomic_DNA"/>
</dbReference>
<dbReference type="Gene3D" id="2.30.29.30">
    <property type="entry name" value="Pleckstrin-homology domain (PH domain)/Phosphotyrosine-binding domain (PTB)"/>
    <property type="match status" value="1"/>
</dbReference>
<evidence type="ECO:0008006" key="8">
    <source>
        <dbReference type="Google" id="ProtNLM"/>
    </source>
</evidence>
<dbReference type="SUPFAM" id="SSF50729">
    <property type="entry name" value="PH domain-like"/>
    <property type="match status" value="1"/>
</dbReference>
<dbReference type="CDD" id="cd13182">
    <property type="entry name" value="EVH1-like_Dcp1"/>
    <property type="match status" value="1"/>
</dbReference>
<gene>
    <name evidence="6" type="ORF">BGZ80_009870</name>
</gene>
<comment type="caution">
    <text evidence="6">The sequence shown here is derived from an EMBL/GenBank/DDBJ whole genome shotgun (WGS) entry which is preliminary data.</text>
</comment>
<dbReference type="GO" id="GO:0008047">
    <property type="term" value="F:enzyme activator activity"/>
    <property type="evidence" value="ECO:0007669"/>
    <property type="project" value="InterPro"/>
</dbReference>
<protein>
    <recommendedName>
        <fullName evidence="8">Decapping enzyme dcp1</fullName>
    </recommendedName>
</protein>